<sequence length="398" mass="44406">MILKIYVLIVLGVLCPKGETADADNGKYVVCYQGTWATYRQSNGKYDVNNIDPFLCTHLMYAFFGIEESGELRITDPALDLGENGEDGYISKFNALKLQNPSLKTIAAVGGWSEGSRNFSIVANDPERRQRFVRSAVQFIQRHGFDGLDMDWEYPNQRHNLTFDDKNNFVTLLRELKEGFKPFQYILTAAVGASAATASISYNITEISKYLDIINVMAYDIHGTWESVTGYNAPLYAGPNDTTEASRQLNLDAIIKYWLAQGAPREKLVAGVPFYGHTFTLADAAQHSVGSPSSGAGIAGQYSGEAGSIGYMELCERMLTEQWQVEWDEAQLVPYAYLGQQWVSFDNPRSIGLKAQYAKDNNLGGVMVWSLETDDFRNLCSGGKYPLLQTINRILFEQ</sequence>
<dbReference type="EMBL" id="CAJHJT010000012">
    <property type="protein sequence ID" value="CAD6997735.1"/>
    <property type="molecule type" value="Genomic_DNA"/>
</dbReference>
<dbReference type="Proteomes" id="UP000606786">
    <property type="component" value="Unassembled WGS sequence"/>
</dbReference>
<feature type="chain" id="PRO_5033014942" evidence="7">
    <location>
        <begin position="21"/>
        <end position="398"/>
    </location>
</feature>
<dbReference type="SMART" id="SM00636">
    <property type="entry name" value="Glyco_18"/>
    <property type="match status" value="1"/>
</dbReference>
<comment type="caution">
    <text evidence="9">The sequence shown here is derived from an EMBL/GenBank/DDBJ whole genome shotgun (WGS) entry which is preliminary data.</text>
</comment>
<comment type="similarity">
    <text evidence="6">Belongs to the glycosyl hydrolase 18 family.</text>
</comment>
<dbReference type="Gene3D" id="3.20.20.80">
    <property type="entry name" value="Glycosidases"/>
    <property type="match status" value="1"/>
</dbReference>
<dbReference type="GO" id="GO:0008061">
    <property type="term" value="F:chitin binding"/>
    <property type="evidence" value="ECO:0007669"/>
    <property type="project" value="InterPro"/>
</dbReference>
<dbReference type="AlphaFoldDB" id="A0A811UJ70"/>
<dbReference type="GO" id="GO:0005975">
    <property type="term" value="P:carbohydrate metabolic process"/>
    <property type="evidence" value="ECO:0007669"/>
    <property type="project" value="InterPro"/>
</dbReference>
<evidence type="ECO:0000313" key="9">
    <source>
        <dbReference type="EMBL" id="CAD6997735.1"/>
    </source>
</evidence>
<dbReference type="InterPro" id="IPR011583">
    <property type="entry name" value="Chitinase_II/V-like_cat"/>
</dbReference>
<reference evidence="9" key="1">
    <citation type="submission" date="2020-11" db="EMBL/GenBank/DDBJ databases">
        <authorList>
            <person name="Whitehead M."/>
        </authorList>
    </citation>
    <scope>NUCLEOTIDE SEQUENCE</scope>
    <source>
        <strain evidence="9">EGII</strain>
    </source>
</reference>
<accession>A0A811UJ70</accession>
<dbReference type="GO" id="GO:0006032">
    <property type="term" value="P:chitin catabolic process"/>
    <property type="evidence" value="ECO:0007669"/>
    <property type="project" value="TreeGrafter"/>
</dbReference>
<evidence type="ECO:0000256" key="2">
    <source>
        <dbReference type="ARBA" id="ARBA00022801"/>
    </source>
</evidence>
<dbReference type="PROSITE" id="PS51910">
    <property type="entry name" value="GH18_2"/>
    <property type="match status" value="1"/>
</dbReference>
<dbReference type="GO" id="GO:0004568">
    <property type="term" value="F:chitinase activity"/>
    <property type="evidence" value="ECO:0007669"/>
    <property type="project" value="TreeGrafter"/>
</dbReference>
<dbReference type="InterPro" id="IPR029070">
    <property type="entry name" value="Chitinase_insertion_sf"/>
</dbReference>
<evidence type="ECO:0000313" key="10">
    <source>
        <dbReference type="Proteomes" id="UP000606786"/>
    </source>
</evidence>
<dbReference type="OrthoDB" id="73875at2759"/>
<feature type="domain" description="GH18" evidence="8">
    <location>
        <begin position="27"/>
        <end position="398"/>
    </location>
</feature>
<evidence type="ECO:0000256" key="1">
    <source>
        <dbReference type="ARBA" id="ARBA00022729"/>
    </source>
</evidence>
<feature type="signal peptide" evidence="7">
    <location>
        <begin position="1"/>
        <end position="20"/>
    </location>
</feature>
<dbReference type="PROSITE" id="PS01095">
    <property type="entry name" value="GH18_1"/>
    <property type="match status" value="1"/>
</dbReference>
<keyword evidence="1 7" id="KW-0732">Signal</keyword>
<evidence type="ECO:0000259" key="8">
    <source>
        <dbReference type="PROSITE" id="PS51910"/>
    </source>
</evidence>
<dbReference type="InterPro" id="IPR001223">
    <property type="entry name" value="Glyco_hydro18_cat"/>
</dbReference>
<dbReference type="InterPro" id="IPR050314">
    <property type="entry name" value="Glycosyl_Hydrlase_18"/>
</dbReference>
<evidence type="ECO:0000256" key="5">
    <source>
        <dbReference type="RuleBase" id="RU000489"/>
    </source>
</evidence>
<keyword evidence="2 5" id="KW-0378">Hydrolase</keyword>
<evidence type="ECO:0000256" key="7">
    <source>
        <dbReference type="SAM" id="SignalP"/>
    </source>
</evidence>
<dbReference type="Pfam" id="PF00704">
    <property type="entry name" value="Glyco_hydro_18"/>
    <property type="match status" value="1"/>
</dbReference>
<dbReference type="SUPFAM" id="SSF51445">
    <property type="entry name" value="(Trans)glycosidases"/>
    <property type="match status" value="1"/>
</dbReference>
<evidence type="ECO:0000256" key="4">
    <source>
        <dbReference type="ARBA" id="ARBA00023295"/>
    </source>
</evidence>
<dbReference type="SUPFAM" id="SSF54556">
    <property type="entry name" value="Chitinase insertion domain"/>
    <property type="match status" value="1"/>
</dbReference>
<name>A0A811UJ70_CERCA</name>
<proteinExistence type="inferred from homology"/>
<keyword evidence="4 5" id="KW-0326">Glycosidase</keyword>
<keyword evidence="10" id="KW-1185">Reference proteome</keyword>
<dbReference type="FunFam" id="3.10.50.10:FF:000001">
    <property type="entry name" value="Chitinase 3-like 1"/>
    <property type="match status" value="1"/>
</dbReference>
<dbReference type="PANTHER" id="PTHR11177">
    <property type="entry name" value="CHITINASE"/>
    <property type="match status" value="1"/>
</dbReference>
<protein>
    <submittedName>
        <fullName evidence="9">(Mediterranean fruit fly) hypothetical protein</fullName>
    </submittedName>
</protein>
<gene>
    <name evidence="9" type="ORF">CCAP1982_LOCUS6367</name>
</gene>
<evidence type="ECO:0000256" key="6">
    <source>
        <dbReference type="RuleBase" id="RU004453"/>
    </source>
</evidence>
<dbReference type="InterPro" id="IPR001579">
    <property type="entry name" value="Glyco_hydro_18_chit_AS"/>
</dbReference>
<dbReference type="CDD" id="cd02872">
    <property type="entry name" value="GH18_chitolectin_chitotriosidase"/>
    <property type="match status" value="1"/>
</dbReference>
<dbReference type="PANTHER" id="PTHR11177:SF360">
    <property type="entry name" value="CHITINASE 4-RELATED"/>
    <property type="match status" value="1"/>
</dbReference>
<keyword evidence="3" id="KW-1015">Disulfide bond</keyword>
<dbReference type="Gene3D" id="3.10.50.10">
    <property type="match status" value="1"/>
</dbReference>
<dbReference type="GO" id="GO:0005576">
    <property type="term" value="C:extracellular region"/>
    <property type="evidence" value="ECO:0007669"/>
    <property type="project" value="TreeGrafter"/>
</dbReference>
<evidence type="ECO:0000256" key="3">
    <source>
        <dbReference type="ARBA" id="ARBA00023157"/>
    </source>
</evidence>
<organism evidence="9 10">
    <name type="scientific">Ceratitis capitata</name>
    <name type="common">Mediterranean fruit fly</name>
    <name type="synonym">Tephritis capitata</name>
    <dbReference type="NCBI Taxonomy" id="7213"/>
    <lineage>
        <taxon>Eukaryota</taxon>
        <taxon>Metazoa</taxon>
        <taxon>Ecdysozoa</taxon>
        <taxon>Arthropoda</taxon>
        <taxon>Hexapoda</taxon>
        <taxon>Insecta</taxon>
        <taxon>Pterygota</taxon>
        <taxon>Neoptera</taxon>
        <taxon>Endopterygota</taxon>
        <taxon>Diptera</taxon>
        <taxon>Brachycera</taxon>
        <taxon>Muscomorpha</taxon>
        <taxon>Tephritoidea</taxon>
        <taxon>Tephritidae</taxon>
        <taxon>Ceratitis</taxon>
        <taxon>Ceratitis</taxon>
    </lineage>
</organism>
<dbReference type="InterPro" id="IPR017853">
    <property type="entry name" value="GH"/>
</dbReference>